<keyword evidence="6" id="KW-1185">Reference proteome</keyword>
<feature type="compositionally biased region" description="Low complexity" evidence="3">
    <location>
        <begin position="17"/>
        <end position="27"/>
    </location>
</feature>
<feature type="region of interest" description="Disordered" evidence="3">
    <location>
        <begin position="1"/>
        <end position="37"/>
    </location>
</feature>
<evidence type="ECO:0000259" key="4">
    <source>
        <dbReference type="PROSITE" id="PS51186"/>
    </source>
</evidence>
<comment type="caution">
    <text evidence="5">The sequence shown here is derived from an EMBL/GenBank/DDBJ whole genome shotgun (WGS) entry which is preliminary data.</text>
</comment>
<dbReference type="GO" id="GO:0005737">
    <property type="term" value="C:cytoplasm"/>
    <property type="evidence" value="ECO:0007669"/>
    <property type="project" value="TreeGrafter"/>
</dbReference>
<dbReference type="EMBL" id="ML996168">
    <property type="protein sequence ID" value="KAF2732990.1"/>
    <property type="molecule type" value="Genomic_DNA"/>
</dbReference>
<gene>
    <name evidence="5" type="ORF">EJ04DRAFT_513536</name>
</gene>
<proteinExistence type="predicted"/>
<dbReference type="GO" id="GO:0004059">
    <property type="term" value="F:aralkylamine N-acetyltransferase activity"/>
    <property type="evidence" value="ECO:0007669"/>
    <property type="project" value="TreeGrafter"/>
</dbReference>
<dbReference type="AlphaFoldDB" id="A0A9P4V269"/>
<name>A0A9P4V269_9PLEO</name>
<protein>
    <submittedName>
        <fullName evidence="5">Acyl-CoA N-acyltransferase</fullName>
    </submittedName>
</protein>
<dbReference type="InterPro" id="IPR000182">
    <property type="entry name" value="GNAT_dom"/>
</dbReference>
<evidence type="ECO:0000313" key="5">
    <source>
        <dbReference type="EMBL" id="KAF2732990.1"/>
    </source>
</evidence>
<feature type="domain" description="N-acetyltransferase" evidence="4">
    <location>
        <begin position="117"/>
        <end position="259"/>
    </location>
</feature>
<evidence type="ECO:0000256" key="1">
    <source>
        <dbReference type="ARBA" id="ARBA00022679"/>
    </source>
</evidence>
<sequence>MPRDLESAKATLDAMPPLSKEPTASSSSPPPDHPLPLYRVPTTFIEDRFKKMKDLHPYALLLSQDDLDECDWLEHAAFEPHEAASREKLEYRLSVCGELCSGLFSSGYATTSGKLGELIRSRKFPSIDSSDSDRRKVLLGHVIATKHTAPVVTDDSMDFAKDWKTKYQLAPPVGHNEDGETICLHSLGVHPNFQGKGLGKVLLQGWTQRMRDAGIGKRIALICHEQFIPFYEGAGYTKIGPSKCQYGGGGWFDMVLEFDEAPKGDLDF</sequence>
<dbReference type="InterPro" id="IPR016181">
    <property type="entry name" value="Acyl_CoA_acyltransferase"/>
</dbReference>
<dbReference type="CDD" id="cd04301">
    <property type="entry name" value="NAT_SF"/>
    <property type="match status" value="1"/>
</dbReference>
<dbReference type="SUPFAM" id="SSF55729">
    <property type="entry name" value="Acyl-CoA N-acyltransferases (Nat)"/>
    <property type="match status" value="1"/>
</dbReference>
<dbReference type="PROSITE" id="PS51186">
    <property type="entry name" value="GNAT"/>
    <property type="match status" value="1"/>
</dbReference>
<accession>A0A9P4V269</accession>
<keyword evidence="1" id="KW-0808">Transferase</keyword>
<dbReference type="Proteomes" id="UP000799444">
    <property type="component" value="Unassembled WGS sequence"/>
</dbReference>
<dbReference type="Pfam" id="PF13673">
    <property type="entry name" value="Acetyltransf_10"/>
    <property type="match status" value="1"/>
</dbReference>
<evidence type="ECO:0000313" key="6">
    <source>
        <dbReference type="Proteomes" id="UP000799444"/>
    </source>
</evidence>
<evidence type="ECO:0000256" key="3">
    <source>
        <dbReference type="SAM" id="MobiDB-lite"/>
    </source>
</evidence>
<organism evidence="5 6">
    <name type="scientific">Polyplosphaeria fusca</name>
    <dbReference type="NCBI Taxonomy" id="682080"/>
    <lineage>
        <taxon>Eukaryota</taxon>
        <taxon>Fungi</taxon>
        <taxon>Dikarya</taxon>
        <taxon>Ascomycota</taxon>
        <taxon>Pezizomycotina</taxon>
        <taxon>Dothideomycetes</taxon>
        <taxon>Pleosporomycetidae</taxon>
        <taxon>Pleosporales</taxon>
        <taxon>Tetraplosphaeriaceae</taxon>
        <taxon>Polyplosphaeria</taxon>
    </lineage>
</organism>
<dbReference type="Gene3D" id="3.40.630.30">
    <property type="match status" value="1"/>
</dbReference>
<dbReference type="OrthoDB" id="30840at2759"/>
<keyword evidence="2" id="KW-0012">Acyltransferase</keyword>
<evidence type="ECO:0000256" key="2">
    <source>
        <dbReference type="ARBA" id="ARBA00023315"/>
    </source>
</evidence>
<dbReference type="PANTHER" id="PTHR10908:SF0">
    <property type="entry name" value="SEROTONIN N-ACETYLTRANSFERASE"/>
    <property type="match status" value="1"/>
</dbReference>
<dbReference type="PANTHER" id="PTHR10908">
    <property type="entry name" value="SEROTONIN N-ACETYLTRANSFERASE"/>
    <property type="match status" value="1"/>
</dbReference>
<dbReference type="InterPro" id="IPR051635">
    <property type="entry name" value="SNAT-like"/>
</dbReference>
<reference evidence="5" key="1">
    <citation type="journal article" date="2020" name="Stud. Mycol.">
        <title>101 Dothideomycetes genomes: a test case for predicting lifestyles and emergence of pathogens.</title>
        <authorList>
            <person name="Haridas S."/>
            <person name="Albert R."/>
            <person name="Binder M."/>
            <person name="Bloem J."/>
            <person name="Labutti K."/>
            <person name="Salamov A."/>
            <person name="Andreopoulos B."/>
            <person name="Baker S."/>
            <person name="Barry K."/>
            <person name="Bills G."/>
            <person name="Bluhm B."/>
            <person name="Cannon C."/>
            <person name="Castanera R."/>
            <person name="Culley D."/>
            <person name="Daum C."/>
            <person name="Ezra D."/>
            <person name="Gonzalez J."/>
            <person name="Henrissat B."/>
            <person name="Kuo A."/>
            <person name="Liang C."/>
            <person name="Lipzen A."/>
            <person name="Lutzoni F."/>
            <person name="Magnuson J."/>
            <person name="Mondo S."/>
            <person name="Nolan M."/>
            <person name="Ohm R."/>
            <person name="Pangilinan J."/>
            <person name="Park H.-J."/>
            <person name="Ramirez L."/>
            <person name="Alfaro M."/>
            <person name="Sun H."/>
            <person name="Tritt A."/>
            <person name="Yoshinaga Y."/>
            <person name="Zwiers L.-H."/>
            <person name="Turgeon B."/>
            <person name="Goodwin S."/>
            <person name="Spatafora J."/>
            <person name="Crous P."/>
            <person name="Grigoriev I."/>
        </authorList>
    </citation>
    <scope>NUCLEOTIDE SEQUENCE</scope>
    <source>
        <strain evidence="5">CBS 125425</strain>
    </source>
</reference>